<accession>A0A9D4INL8</accession>
<dbReference type="SMART" id="SM00186">
    <property type="entry name" value="FBG"/>
    <property type="match status" value="1"/>
</dbReference>
<dbReference type="EMBL" id="JAIWYP010000008">
    <property type="protein sequence ID" value="KAH3779362.1"/>
    <property type="molecule type" value="Genomic_DNA"/>
</dbReference>
<comment type="subcellular location">
    <subcellularLocation>
        <location evidence="1">Secreted</location>
    </subcellularLocation>
</comment>
<dbReference type="AlphaFoldDB" id="A0A9D4INL8"/>
<feature type="domain" description="Fibrinogen C-terminal" evidence="7">
    <location>
        <begin position="1"/>
        <end position="187"/>
    </location>
</feature>
<reference evidence="8" key="2">
    <citation type="submission" date="2020-11" db="EMBL/GenBank/DDBJ databases">
        <authorList>
            <person name="McCartney M.A."/>
            <person name="Auch B."/>
            <person name="Kono T."/>
            <person name="Mallez S."/>
            <person name="Becker A."/>
            <person name="Gohl D.M."/>
            <person name="Silverstein K.A.T."/>
            <person name="Koren S."/>
            <person name="Bechman K.B."/>
            <person name="Herman A."/>
            <person name="Abrahante J.E."/>
            <person name="Garbe J."/>
        </authorList>
    </citation>
    <scope>NUCLEOTIDE SEQUENCE</scope>
    <source>
        <strain evidence="8">Duluth1</strain>
        <tissue evidence="8">Whole animal</tissue>
    </source>
</reference>
<dbReference type="PANTHER" id="PTHR47221">
    <property type="entry name" value="FIBRINOGEN ALPHA CHAIN"/>
    <property type="match status" value="1"/>
</dbReference>
<dbReference type="InterPro" id="IPR037579">
    <property type="entry name" value="FIB_ANG-like"/>
</dbReference>
<dbReference type="SUPFAM" id="SSF56496">
    <property type="entry name" value="Fibrinogen C-terminal domain-like"/>
    <property type="match status" value="1"/>
</dbReference>
<dbReference type="InterPro" id="IPR014716">
    <property type="entry name" value="Fibrinogen_a/b/g_C_1"/>
</dbReference>
<gene>
    <name evidence="8" type="ORF">DPMN_157164</name>
</gene>
<dbReference type="CDD" id="cd00087">
    <property type="entry name" value="FReD"/>
    <property type="match status" value="1"/>
</dbReference>
<dbReference type="PROSITE" id="PS51406">
    <property type="entry name" value="FIBRINOGEN_C_2"/>
    <property type="match status" value="1"/>
</dbReference>
<dbReference type="Gene3D" id="3.90.215.10">
    <property type="entry name" value="Gamma Fibrinogen, chain A, domain 1"/>
    <property type="match status" value="1"/>
</dbReference>
<evidence type="ECO:0000313" key="9">
    <source>
        <dbReference type="Proteomes" id="UP000828390"/>
    </source>
</evidence>
<dbReference type="GO" id="GO:0005576">
    <property type="term" value="C:extracellular region"/>
    <property type="evidence" value="ECO:0007669"/>
    <property type="project" value="UniProtKB-SubCell"/>
</dbReference>
<organism evidence="8 9">
    <name type="scientific">Dreissena polymorpha</name>
    <name type="common">Zebra mussel</name>
    <name type="synonym">Mytilus polymorpha</name>
    <dbReference type="NCBI Taxonomy" id="45954"/>
    <lineage>
        <taxon>Eukaryota</taxon>
        <taxon>Metazoa</taxon>
        <taxon>Spiralia</taxon>
        <taxon>Lophotrochozoa</taxon>
        <taxon>Mollusca</taxon>
        <taxon>Bivalvia</taxon>
        <taxon>Autobranchia</taxon>
        <taxon>Heteroconchia</taxon>
        <taxon>Euheterodonta</taxon>
        <taxon>Imparidentia</taxon>
        <taxon>Neoheterodontei</taxon>
        <taxon>Myida</taxon>
        <taxon>Dreissenoidea</taxon>
        <taxon>Dreissenidae</taxon>
        <taxon>Dreissena</taxon>
    </lineage>
</organism>
<keyword evidence="6" id="KW-0325">Glycoprotein</keyword>
<proteinExistence type="predicted"/>
<evidence type="ECO:0000256" key="6">
    <source>
        <dbReference type="ARBA" id="ARBA00023180"/>
    </source>
</evidence>
<keyword evidence="9" id="KW-1185">Reference proteome</keyword>
<sequence length="187" mass="21441">MNGVRVYCYKESTNKGWIVIQRRADGSVNFNRTWADYKSGFGNLSGEFWLGNEHIFQLTKDEPRELRIDMEIFNGTKRYALYSKCSISSESEKYKLNVAGYSGDVRDSLAHHSGASFSTFDADNDDSWYDCCACTYGGGWWYSDCFSVNLNGKYVQRSDKVTNTRGINWWSLTGYSNSLKFVAMNIR</sequence>
<dbReference type="PANTHER" id="PTHR47221:SF6">
    <property type="entry name" value="FIBRINOGEN ALPHA CHAIN"/>
    <property type="match status" value="1"/>
</dbReference>
<dbReference type="Proteomes" id="UP000828390">
    <property type="component" value="Unassembled WGS sequence"/>
</dbReference>
<keyword evidence="2" id="KW-0964">Secreted</keyword>
<evidence type="ECO:0000256" key="5">
    <source>
        <dbReference type="ARBA" id="ARBA00023157"/>
    </source>
</evidence>
<evidence type="ECO:0000256" key="4">
    <source>
        <dbReference type="ARBA" id="ARBA00023054"/>
    </source>
</evidence>
<evidence type="ECO:0000256" key="3">
    <source>
        <dbReference type="ARBA" id="ARBA00022729"/>
    </source>
</evidence>
<comment type="caution">
    <text evidence="8">The sequence shown here is derived from an EMBL/GenBank/DDBJ whole genome shotgun (WGS) entry which is preliminary data.</text>
</comment>
<evidence type="ECO:0000256" key="2">
    <source>
        <dbReference type="ARBA" id="ARBA00022525"/>
    </source>
</evidence>
<keyword evidence="5" id="KW-1015">Disulfide bond</keyword>
<reference evidence="8" key="1">
    <citation type="journal article" date="2019" name="bioRxiv">
        <title>The Genome of the Zebra Mussel, Dreissena polymorpha: A Resource for Invasive Species Research.</title>
        <authorList>
            <person name="McCartney M.A."/>
            <person name="Auch B."/>
            <person name="Kono T."/>
            <person name="Mallez S."/>
            <person name="Zhang Y."/>
            <person name="Obille A."/>
            <person name="Becker A."/>
            <person name="Abrahante J.E."/>
            <person name="Garbe J."/>
            <person name="Badalamenti J.P."/>
            <person name="Herman A."/>
            <person name="Mangelson H."/>
            <person name="Liachko I."/>
            <person name="Sullivan S."/>
            <person name="Sone E.D."/>
            <person name="Koren S."/>
            <person name="Silverstein K.A.T."/>
            <person name="Beckman K.B."/>
            <person name="Gohl D.M."/>
        </authorList>
    </citation>
    <scope>NUCLEOTIDE SEQUENCE</scope>
    <source>
        <strain evidence="8">Duluth1</strain>
        <tissue evidence="8">Whole animal</tissue>
    </source>
</reference>
<name>A0A9D4INL8_DREPO</name>
<dbReference type="InterPro" id="IPR002181">
    <property type="entry name" value="Fibrinogen_a/b/g_C_dom"/>
</dbReference>
<dbReference type="Pfam" id="PF00147">
    <property type="entry name" value="Fibrinogen_C"/>
    <property type="match status" value="1"/>
</dbReference>
<evidence type="ECO:0000259" key="7">
    <source>
        <dbReference type="PROSITE" id="PS51406"/>
    </source>
</evidence>
<keyword evidence="4" id="KW-0175">Coiled coil</keyword>
<evidence type="ECO:0000256" key="1">
    <source>
        <dbReference type="ARBA" id="ARBA00004613"/>
    </source>
</evidence>
<protein>
    <recommendedName>
        <fullName evidence="7">Fibrinogen C-terminal domain-containing protein</fullName>
    </recommendedName>
</protein>
<keyword evidence="3" id="KW-0732">Signal</keyword>
<evidence type="ECO:0000313" key="8">
    <source>
        <dbReference type="EMBL" id="KAH3779362.1"/>
    </source>
</evidence>
<dbReference type="InterPro" id="IPR036056">
    <property type="entry name" value="Fibrinogen-like_C"/>
</dbReference>